<evidence type="ECO:0000313" key="3">
    <source>
        <dbReference type="EMBL" id="CAH2089073.1"/>
    </source>
</evidence>
<dbReference type="Gene3D" id="1.10.238.20">
    <property type="entry name" value="Pheromone/general odorant binding protein domain"/>
    <property type="match status" value="1"/>
</dbReference>
<comment type="caution">
    <text evidence="3">The sequence shown here is derived from an EMBL/GenBank/DDBJ whole genome shotgun (WGS) entry which is preliminary data.</text>
</comment>
<gene>
    <name evidence="3" type="ORF">EEDITHA_LOCUS5166</name>
</gene>
<dbReference type="GO" id="GO:0005549">
    <property type="term" value="F:odorant binding"/>
    <property type="evidence" value="ECO:0007669"/>
    <property type="project" value="InterPro"/>
</dbReference>
<dbReference type="InterPro" id="IPR036728">
    <property type="entry name" value="PBP_GOBP_sf"/>
</dbReference>
<dbReference type="Pfam" id="PF01395">
    <property type="entry name" value="PBP_GOBP"/>
    <property type="match status" value="1"/>
</dbReference>
<keyword evidence="2" id="KW-0813">Transport</keyword>
<evidence type="ECO:0000313" key="4">
    <source>
        <dbReference type="Proteomes" id="UP001153954"/>
    </source>
</evidence>
<evidence type="ECO:0000256" key="2">
    <source>
        <dbReference type="ARBA" id="ARBA00022448"/>
    </source>
</evidence>
<dbReference type="CDD" id="cd23992">
    <property type="entry name" value="PBP_GOBP"/>
    <property type="match status" value="1"/>
</dbReference>
<sequence length="174" mass="19854">MQFNLTSEIHLRVKKIPIILKVLLVLMSYVIANLENNREVMKAFSYTFGNKLFECSEKTILTQEMAKDILYFWDANRRLDNKETGCLIICAMVKLKLLNSDGELMVPNAKGYLQAAGADDNMAAHLIKMYKNCKSETSSTLNGCEIALEISKCFRRGVHQKNWTPDTSSLYKMN</sequence>
<dbReference type="PRINTS" id="PR00484">
    <property type="entry name" value="PBPGOBP"/>
</dbReference>
<dbReference type="SMART" id="SM00708">
    <property type="entry name" value="PhBP"/>
    <property type="match status" value="1"/>
</dbReference>
<keyword evidence="4" id="KW-1185">Reference proteome</keyword>
<dbReference type="Proteomes" id="UP001153954">
    <property type="component" value="Unassembled WGS sequence"/>
</dbReference>
<reference evidence="3" key="1">
    <citation type="submission" date="2022-03" db="EMBL/GenBank/DDBJ databases">
        <authorList>
            <person name="Tunstrom K."/>
        </authorList>
    </citation>
    <scope>NUCLEOTIDE SEQUENCE</scope>
</reference>
<organism evidence="3 4">
    <name type="scientific">Euphydryas editha</name>
    <name type="common">Edith's checkerspot</name>
    <dbReference type="NCBI Taxonomy" id="104508"/>
    <lineage>
        <taxon>Eukaryota</taxon>
        <taxon>Metazoa</taxon>
        <taxon>Ecdysozoa</taxon>
        <taxon>Arthropoda</taxon>
        <taxon>Hexapoda</taxon>
        <taxon>Insecta</taxon>
        <taxon>Pterygota</taxon>
        <taxon>Neoptera</taxon>
        <taxon>Endopterygota</taxon>
        <taxon>Lepidoptera</taxon>
        <taxon>Glossata</taxon>
        <taxon>Ditrysia</taxon>
        <taxon>Papilionoidea</taxon>
        <taxon>Nymphalidae</taxon>
        <taxon>Nymphalinae</taxon>
        <taxon>Euphydryas</taxon>
    </lineage>
</organism>
<dbReference type="EMBL" id="CAKOGL010000008">
    <property type="protein sequence ID" value="CAH2089073.1"/>
    <property type="molecule type" value="Genomic_DNA"/>
</dbReference>
<dbReference type="AlphaFoldDB" id="A0AAU9TT67"/>
<dbReference type="InterPro" id="IPR006170">
    <property type="entry name" value="PBP/GOBP"/>
</dbReference>
<accession>A0AAU9TT67</accession>
<comment type="similarity">
    <text evidence="1">Belongs to the PBP/GOBP family.</text>
</comment>
<evidence type="ECO:0000256" key="1">
    <source>
        <dbReference type="ARBA" id="ARBA00008098"/>
    </source>
</evidence>
<name>A0AAU9TT67_EUPED</name>
<dbReference type="InterPro" id="IPR006072">
    <property type="entry name" value="Odorant/phero-bd_Lep"/>
</dbReference>
<protein>
    <submittedName>
        <fullName evidence="3">Uncharacterized protein</fullName>
    </submittedName>
</protein>
<proteinExistence type="inferred from homology"/>
<dbReference type="SUPFAM" id="SSF47565">
    <property type="entry name" value="Insect pheromone/odorant-binding proteins"/>
    <property type="match status" value="1"/>
</dbReference>